<dbReference type="EMBL" id="JAUIZM010000007">
    <property type="protein sequence ID" value="KAK1374059.1"/>
    <property type="molecule type" value="Genomic_DNA"/>
</dbReference>
<gene>
    <name evidence="1" type="ORF">POM88_030252</name>
</gene>
<evidence type="ECO:0000313" key="2">
    <source>
        <dbReference type="Proteomes" id="UP001237642"/>
    </source>
</evidence>
<dbReference type="Proteomes" id="UP001237642">
    <property type="component" value="Unassembled WGS sequence"/>
</dbReference>
<dbReference type="AlphaFoldDB" id="A0AAD8MII1"/>
<evidence type="ECO:0000313" key="1">
    <source>
        <dbReference type="EMBL" id="KAK1374059.1"/>
    </source>
</evidence>
<name>A0AAD8MII1_9APIA</name>
<keyword evidence="2" id="KW-1185">Reference proteome</keyword>
<accession>A0AAD8MII1</accession>
<protein>
    <submittedName>
        <fullName evidence="1">Uncharacterized protein</fullName>
    </submittedName>
</protein>
<sequence>MGFFNLGSRYFGKRGVHKDTKLEELGGKIFEKDGILYNCTCLFALRQREKVKRVLCLSHGREKRSLKRNFISSFPLTWLMGISFQACLVRKNIVSVTLSSWISNWRMRLFKAMKIPGKSLLRYVVKGQFCPVFLWLVWDIWLTEMEMLQAIAALKRGSYLLKYSRRGNPKCCPFRLSNTPPGHFDSISCYDGLESGNAVALTEIVFRELNEANNLMESDCNNLKVCNIFRLLASTYRRLVLIKRPIIFISQSSQARYYDTRSEYYCSME</sequence>
<reference evidence="1" key="1">
    <citation type="submission" date="2023-02" db="EMBL/GenBank/DDBJ databases">
        <title>Genome of toxic invasive species Heracleum sosnowskyi carries increased number of genes despite the absence of recent whole-genome duplications.</title>
        <authorList>
            <person name="Schelkunov M."/>
            <person name="Shtratnikova V."/>
            <person name="Makarenko M."/>
            <person name="Klepikova A."/>
            <person name="Omelchenko D."/>
            <person name="Novikova G."/>
            <person name="Obukhova E."/>
            <person name="Bogdanov V."/>
            <person name="Penin A."/>
            <person name="Logacheva M."/>
        </authorList>
    </citation>
    <scope>NUCLEOTIDE SEQUENCE</scope>
    <source>
        <strain evidence="1">Hsosn_3</strain>
        <tissue evidence="1">Leaf</tissue>
    </source>
</reference>
<comment type="caution">
    <text evidence="1">The sequence shown here is derived from an EMBL/GenBank/DDBJ whole genome shotgun (WGS) entry which is preliminary data.</text>
</comment>
<reference evidence="1" key="2">
    <citation type="submission" date="2023-05" db="EMBL/GenBank/DDBJ databases">
        <authorList>
            <person name="Schelkunov M.I."/>
        </authorList>
    </citation>
    <scope>NUCLEOTIDE SEQUENCE</scope>
    <source>
        <strain evidence="1">Hsosn_3</strain>
        <tissue evidence="1">Leaf</tissue>
    </source>
</reference>
<proteinExistence type="predicted"/>
<organism evidence="1 2">
    <name type="scientific">Heracleum sosnowskyi</name>
    <dbReference type="NCBI Taxonomy" id="360622"/>
    <lineage>
        <taxon>Eukaryota</taxon>
        <taxon>Viridiplantae</taxon>
        <taxon>Streptophyta</taxon>
        <taxon>Embryophyta</taxon>
        <taxon>Tracheophyta</taxon>
        <taxon>Spermatophyta</taxon>
        <taxon>Magnoliopsida</taxon>
        <taxon>eudicotyledons</taxon>
        <taxon>Gunneridae</taxon>
        <taxon>Pentapetalae</taxon>
        <taxon>asterids</taxon>
        <taxon>campanulids</taxon>
        <taxon>Apiales</taxon>
        <taxon>Apiaceae</taxon>
        <taxon>Apioideae</taxon>
        <taxon>apioid superclade</taxon>
        <taxon>Tordylieae</taxon>
        <taxon>Tordyliinae</taxon>
        <taxon>Heracleum</taxon>
    </lineage>
</organism>